<gene>
    <name evidence="2" type="ORF">RIF29_15294</name>
</gene>
<name>A0AAN9FJW1_CROPI</name>
<dbReference type="Proteomes" id="UP001372338">
    <property type="component" value="Unassembled WGS sequence"/>
</dbReference>
<dbReference type="AlphaFoldDB" id="A0AAN9FJW1"/>
<proteinExistence type="predicted"/>
<protein>
    <recommendedName>
        <fullName evidence="4">Secreted protein</fullName>
    </recommendedName>
</protein>
<evidence type="ECO:0000313" key="3">
    <source>
        <dbReference type="Proteomes" id="UP001372338"/>
    </source>
</evidence>
<organism evidence="2 3">
    <name type="scientific">Crotalaria pallida</name>
    <name type="common">Smooth rattlebox</name>
    <name type="synonym">Crotalaria striata</name>
    <dbReference type="NCBI Taxonomy" id="3830"/>
    <lineage>
        <taxon>Eukaryota</taxon>
        <taxon>Viridiplantae</taxon>
        <taxon>Streptophyta</taxon>
        <taxon>Embryophyta</taxon>
        <taxon>Tracheophyta</taxon>
        <taxon>Spermatophyta</taxon>
        <taxon>Magnoliopsida</taxon>
        <taxon>eudicotyledons</taxon>
        <taxon>Gunneridae</taxon>
        <taxon>Pentapetalae</taxon>
        <taxon>rosids</taxon>
        <taxon>fabids</taxon>
        <taxon>Fabales</taxon>
        <taxon>Fabaceae</taxon>
        <taxon>Papilionoideae</taxon>
        <taxon>50 kb inversion clade</taxon>
        <taxon>genistoids sensu lato</taxon>
        <taxon>core genistoids</taxon>
        <taxon>Crotalarieae</taxon>
        <taxon>Crotalaria</taxon>
    </lineage>
</organism>
<sequence>MVAMAVVVLILLRIGPLGGELRTMENSAANFTLDDDFDDDKDDVIKEGGGDNVASEKAIVVEHGLNGHGSHHP</sequence>
<accession>A0AAN9FJW1</accession>
<dbReference type="EMBL" id="JAYWIO010000003">
    <property type="protein sequence ID" value="KAK7274213.1"/>
    <property type="molecule type" value="Genomic_DNA"/>
</dbReference>
<evidence type="ECO:0000256" key="1">
    <source>
        <dbReference type="SAM" id="SignalP"/>
    </source>
</evidence>
<evidence type="ECO:0000313" key="2">
    <source>
        <dbReference type="EMBL" id="KAK7274213.1"/>
    </source>
</evidence>
<feature type="signal peptide" evidence="1">
    <location>
        <begin position="1"/>
        <end position="19"/>
    </location>
</feature>
<evidence type="ECO:0008006" key="4">
    <source>
        <dbReference type="Google" id="ProtNLM"/>
    </source>
</evidence>
<keyword evidence="1" id="KW-0732">Signal</keyword>
<reference evidence="2 3" key="1">
    <citation type="submission" date="2024-01" db="EMBL/GenBank/DDBJ databases">
        <title>The genomes of 5 underutilized Papilionoideae crops provide insights into root nodulation and disease resistanc.</title>
        <authorList>
            <person name="Yuan L."/>
        </authorList>
    </citation>
    <scope>NUCLEOTIDE SEQUENCE [LARGE SCALE GENOMIC DNA]</scope>
    <source>
        <strain evidence="2">ZHUSHIDOU_FW_LH</strain>
        <tissue evidence="2">Leaf</tissue>
    </source>
</reference>
<keyword evidence="3" id="KW-1185">Reference proteome</keyword>
<comment type="caution">
    <text evidence="2">The sequence shown here is derived from an EMBL/GenBank/DDBJ whole genome shotgun (WGS) entry which is preliminary data.</text>
</comment>
<feature type="chain" id="PRO_5042966041" description="Secreted protein" evidence="1">
    <location>
        <begin position="20"/>
        <end position="73"/>
    </location>
</feature>